<comment type="similarity">
    <text evidence="3">Belongs to the transaldolase family. Type 1 subfamily.</text>
</comment>
<comment type="pathway">
    <text evidence="2">Carbohydrate degradation; pentose phosphate pathway; D-glyceraldehyde 3-phosphate and beta-D-fructose 6-phosphate from D-ribose 5-phosphate and D-xylulose 5-phosphate (non-oxidative stage): step 2/3.</text>
</comment>
<evidence type="ECO:0000256" key="1">
    <source>
        <dbReference type="ARBA" id="ARBA00003518"/>
    </source>
</evidence>
<evidence type="ECO:0000256" key="5">
    <source>
        <dbReference type="ARBA" id="ARBA00022490"/>
    </source>
</evidence>
<comment type="catalytic activity">
    <reaction evidence="9">
        <text>D-sedoheptulose 7-phosphate + D-glyceraldehyde 3-phosphate = D-erythrose 4-phosphate + beta-D-fructose 6-phosphate</text>
        <dbReference type="Rhea" id="RHEA:17053"/>
        <dbReference type="ChEBI" id="CHEBI:16897"/>
        <dbReference type="ChEBI" id="CHEBI:57483"/>
        <dbReference type="ChEBI" id="CHEBI:57634"/>
        <dbReference type="ChEBI" id="CHEBI:59776"/>
        <dbReference type="EC" id="2.2.1.2"/>
    </reaction>
</comment>
<dbReference type="AlphaFoldDB" id="A0A4U9V751"/>
<dbReference type="PROSITE" id="PS00958">
    <property type="entry name" value="TRANSALDOLASE_2"/>
    <property type="match status" value="1"/>
</dbReference>
<reference evidence="10" key="1">
    <citation type="submission" date="2019-05" db="EMBL/GenBank/DDBJ databases">
        <authorList>
            <consortium name="Pathogen Informatics"/>
        </authorList>
    </citation>
    <scope>NUCLEOTIDE SEQUENCE [LARGE SCALE GENOMIC DNA]</scope>
    <source>
        <strain evidence="10">NCTC12965</strain>
    </source>
</reference>
<organism evidence="10">
    <name type="scientific">Serratia fonticola</name>
    <dbReference type="NCBI Taxonomy" id="47917"/>
    <lineage>
        <taxon>Bacteria</taxon>
        <taxon>Pseudomonadati</taxon>
        <taxon>Pseudomonadota</taxon>
        <taxon>Gammaproteobacteria</taxon>
        <taxon>Enterobacterales</taxon>
        <taxon>Yersiniaceae</taxon>
        <taxon>Serratia</taxon>
    </lineage>
</organism>
<keyword evidence="7" id="KW-0570">Pentose shunt</keyword>
<comment type="function">
    <text evidence="1">Transaldolase is important for the balance of metabolites in the pentose-phosphate pathway.</text>
</comment>
<keyword evidence="6 10" id="KW-0808">Transferase</keyword>
<accession>A0A4U9V751</accession>
<sequence length="209" mass="23186">MNQLDALKQLTVVVADSGDIESIRQFEPQDATTNPSLILKAAALPQYKSLITEALEYARQQGGSKETQLINASDRLAVNIGVEILKSVPGRISTEVDARLSFDRGMCVAKARKLIGMYQNQGIDKSRILIKLAATWEGIKAAEELEKEGINTNLTLLFSFAQARACAEAGVYLISPFVGRIYDWYQARQPMTDYDAEQESGREVRPHHL</sequence>
<evidence type="ECO:0000256" key="3">
    <source>
        <dbReference type="ARBA" id="ARBA00008012"/>
    </source>
</evidence>
<name>A0A4U9V751_SERFO</name>
<dbReference type="InterPro" id="IPR013785">
    <property type="entry name" value="Aldolase_TIM"/>
</dbReference>
<evidence type="ECO:0000256" key="7">
    <source>
        <dbReference type="ARBA" id="ARBA00023126"/>
    </source>
</evidence>
<keyword evidence="5" id="KW-0963">Cytoplasm</keyword>
<dbReference type="UniPathway" id="UPA00115">
    <property type="reaction ID" value="UER00414"/>
</dbReference>
<dbReference type="Pfam" id="PF00923">
    <property type="entry name" value="TAL_FSA"/>
    <property type="match status" value="1"/>
</dbReference>
<keyword evidence="8" id="KW-0704">Schiff base</keyword>
<dbReference type="GO" id="GO:0005829">
    <property type="term" value="C:cytosol"/>
    <property type="evidence" value="ECO:0007669"/>
    <property type="project" value="TreeGrafter"/>
</dbReference>
<dbReference type="EC" id="2.2.1.2" evidence="4"/>
<evidence type="ECO:0000256" key="6">
    <source>
        <dbReference type="ARBA" id="ARBA00022679"/>
    </source>
</evidence>
<dbReference type="CDD" id="cd00957">
    <property type="entry name" value="Transaldolase_TalAB"/>
    <property type="match status" value="1"/>
</dbReference>
<dbReference type="GO" id="GO:0004801">
    <property type="term" value="F:transaldolase activity"/>
    <property type="evidence" value="ECO:0007669"/>
    <property type="project" value="UniProtKB-EC"/>
</dbReference>
<evidence type="ECO:0000256" key="8">
    <source>
        <dbReference type="ARBA" id="ARBA00023270"/>
    </source>
</evidence>
<dbReference type="EMBL" id="CABEEZ010000101">
    <property type="protein sequence ID" value="VTR41673.1"/>
    <property type="molecule type" value="Genomic_DNA"/>
</dbReference>
<protein>
    <recommendedName>
        <fullName evidence="4">transaldolase</fullName>
        <ecNumber evidence="4">2.2.1.2</ecNumber>
    </recommendedName>
</protein>
<evidence type="ECO:0000256" key="4">
    <source>
        <dbReference type="ARBA" id="ARBA00013151"/>
    </source>
</evidence>
<dbReference type="PANTHER" id="PTHR10683">
    <property type="entry name" value="TRANSALDOLASE"/>
    <property type="match status" value="1"/>
</dbReference>
<dbReference type="GO" id="GO:0005975">
    <property type="term" value="P:carbohydrate metabolic process"/>
    <property type="evidence" value="ECO:0007669"/>
    <property type="project" value="InterPro"/>
</dbReference>
<dbReference type="InterPro" id="IPR018225">
    <property type="entry name" value="Transaldolase_AS"/>
</dbReference>
<dbReference type="SUPFAM" id="SSF51569">
    <property type="entry name" value="Aldolase"/>
    <property type="match status" value="1"/>
</dbReference>
<dbReference type="PROSITE" id="PS01054">
    <property type="entry name" value="TRANSALDOLASE_1"/>
    <property type="match status" value="1"/>
</dbReference>
<evidence type="ECO:0000313" key="10">
    <source>
        <dbReference type="EMBL" id="VTR41673.1"/>
    </source>
</evidence>
<dbReference type="InterPro" id="IPR004730">
    <property type="entry name" value="Transaldolase_1"/>
</dbReference>
<evidence type="ECO:0000256" key="9">
    <source>
        <dbReference type="ARBA" id="ARBA00048810"/>
    </source>
</evidence>
<proteinExistence type="inferred from homology"/>
<dbReference type="GO" id="GO:0006098">
    <property type="term" value="P:pentose-phosphate shunt"/>
    <property type="evidence" value="ECO:0007669"/>
    <property type="project" value="UniProtKB-UniPathway"/>
</dbReference>
<gene>
    <name evidence="10" type="primary">talA_2</name>
    <name evidence="10" type="ORF">NCTC12965_04712</name>
</gene>
<dbReference type="PANTHER" id="PTHR10683:SF16">
    <property type="entry name" value="TRANSALDOLASE A"/>
    <property type="match status" value="1"/>
</dbReference>
<dbReference type="InterPro" id="IPR001585">
    <property type="entry name" value="TAL/FSA"/>
</dbReference>
<dbReference type="Gene3D" id="3.20.20.70">
    <property type="entry name" value="Aldolase class I"/>
    <property type="match status" value="1"/>
</dbReference>
<evidence type="ECO:0000256" key="2">
    <source>
        <dbReference type="ARBA" id="ARBA00004857"/>
    </source>
</evidence>